<evidence type="ECO:0000313" key="1">
    <source>
        <dbReference type="EMBL" id="MFD2246976.1"/>
    </source>
</evidence>
<dbReference type="PANTHER" id="PTHR37464:SF1">
    <property type="entry name" value="BLL2463 PROTEIN"/>
    <property type="match status" value="1"/>
</dbReference>
<evidence type="ECO:0000313" key="2">
    <source>
        <dbReference type="Proteomes" id="UP001597374"/>
    </source>
</evidence>
<organism evidence="1 2">
    <name type="scientific">Pontibacter ruber</name>
    <dbReference type="NCBI Taxonomy" id="1343895"/>
    <lineage>
        <taxon>Bacteria</taxon>
        <taxon>Pseudomonadati</taxon>
        <taxon>Bacteroidota</taxon>
        <taxon>Cytophagia</taxon>
        <taxon>Cytophagales</taxon>
        <taxon>Hymenobacteraceae</taxon>
        <taxon>Pontibacter</taxon>
    </lineage>
</organism>
<dbReference type="InterPro" id="IPR029062">
    <property type="entry name" value="Class_I_gatase-like"/>
</dbReference>
<protein>
    <submittedName>
        <fullName evidence="1">Uncharacterized protein</fullName>
    </submittedName>
</protein>
<proteinExistence type="predicted"/>
<accession>A0ABW5CWY7</accession>
<dbReference type="Gene3D" id="3.40.50.880">
    <property type="match status" value="1"/>
</dbReference>
<comment type="caution">
    <text evidence="1">The sequence shown here is derived from an EMBL/GenBank/DDBJ whole genome shotgun (WGS) entry which is preliminary data.</text>
</comment>
<sequence length="569" mass="62896">MQNMYAEEDLSLLTAAVDQAKAVTRLFPASTSYQIAVPSKSAVSFISGAEASSTLDDLDYTAKDWNPFNNSYTSATGAAHVFVFSDFQKRSFQPGFLSKADSTKQYHLVPLKPGTFANVFVDSVYLEDEFVRPSGDNILHIRVYNAGNEPVEDCPVRLIIDDRQVATLSIDLAPLQATEATLGFALGEGGTKKAYVSVEDYPVEFDNTFHFVLAPSKQLSIAEVTEDTNSPLQRLYNNETFFKATRYGTGSIDYARLSAADVLILNGVKDISAALASTVSTYVKAGGSVLVIPPADGDKSSYTSLFQTLGLPASFTASSGNAVKTALMAPGKDNPFFRNTFSDYDPKMKMPAAVRSMAWSRSSEDILKYRGGAPFLSRFEKGEGQVYLMAAPLDEEYNELPSHALFVPVMYKLAIRGYKQEQQLAYSLAGGSVSIPAVQTTTREGIYKLAKDSAEYIPEQQMRGGRLIFNVPADMSEAGFYELRLNDKPVTTLAFNYDKKESFLESYTPDELRSFLTSGQSNVHVYDYSDEFSVKGEFEKRYFGVKLWKYCLILCLFFLMAEIALIRLL</sequence>
<gene>
    <name evidence="1" type="ORF">ACFSKP_11970</name>
</gene>
<dbReference type="PANTHER" id="PTHR37464">
    <property type="entry name" value="BLL2463 PROTEIN"/>
    <property type="match status" value="1"/>
</dbReference>
<dbReference type="SUPFAM" id="SSF52317">
    <property type="entry name" value="Class I glutamine amidotransferase-like"/>
    <property type="match status" value="1"/>
</dbReference>
<keyword evidence="2" id="KW-1185">Reference proteome</keyword>
<dbReference type="RefSeq" id="WP_250432186.1">
    <property type="nucleotide sequence ID" value="NZ_JALPRR010000006.1"/>
</dbReference>
<reference evidence="2" key="1">
    <citation type="journal article" date="2019" name="Int. J. Syst. Evol. Microbiol.">
        <title>The Global Catalogue of Microorganisms (GCM) 10K type strain sequencing project: providing services to taxonomists for standard genome sequencing and annotation.</title>
        <authorList>
            <consortium name="The Broad Institute Genomics Platform"/>
            <consortium name="The Broad Institute Genome Sequencing Center for Infectious Disease"/>
            <person name="Wu L."/>
            <person name="Ma J."/>
        </authorList>
    </citation>
    <scope>NUCLEOTIDE SEQUENCE [LARGE SCALE GENOMIC DNA]</scope>
    <source>
        <strain evidence="2">CGMCC 4.1782</strain>
    </source>
</reference>
<name>A0ABW5CWY7_9BACT</name>
<dbReference type="Proteomes" id="UP001597374">
    <property type="component" value="Unassembled WGS sequence"/>
</dbReference>
<dbReference type="EMBL" id="JBHUIM010000002">
    <property type="protein sequence ID" value="MFD2246976.1"/>
    <property type="molecule type" value="Genomic_DNA"/>
</dbReference>